<feature type="transmembrane region" description="Helical" evidence="11">
    <location>
        <begin position="492"/>
        <end position="515"/>
    </location>
</feature>
<evidence type="ECO:0000256" key="1">
    <source>
        <dbReference type="ARBA" id="ARBA00004651"/>
    </source>
</evidence>
<dbReference type="GO" id="GO:0046872">
    <property type="term" value="F:metal ion binding"/>
    <property type="evidence" value="ECO:0007669"/>
    <property type="project" value="UniProtKB-KW"/>
</dbReference>
<keyword evidence="2" id="KW-0813">Transport</keyword>
<dbReference type="GO" id="GO:0019646">
    <property type="term" value="P:aerobic electron transport chain"/>
    <property type="evidence" value="ECO:0007669"/>
    <property type="project" value="InterPro"/>
</dbReference>
<dbReference type="AlphaFoldDB" id="A0A7J2TLL8"/>
<proteinExistence type="predicted"/>
<evidence type="ECO:0000256" key="10">
    <source>
        <dbReference type="ARBA" id="ARBA00023136"/>
    </source>
</evidence>
<dbReference type="PANTHER" id="PTHR30365:SF14">
    <property type="entry name" value="CYTOCHROME BD MENAQUINOL OXIDASE SUBUNIT I-RELATED"/>
    <property type="match status" value="1"/>
</dbReference>
<evidence type="ECO:0000256" key="8">
    <source>
        <dbReference type="ARBA" id="ARBA00022989"/>
    </source>
</evidence>
<feature type="transmembrane region" description="Helical" evidence="11">
    <location>
        <begin position="53"/>
        <end position="72"/>
    </location>
</feature>
<evidence type="ECO:0000256" key="3">
    <source>
        <dbReference type="ARBA" id="ARBA00022475"/>
    </source>
</evidence>
<feature type="transmembrane region" description="Helical" evidence="11">
    <location>
        <begin position="260"/>
        <end position="283"/>
    </location>
</feature>
<dbReference type="GO" id="GO:0020037">
    <property type="term" value="F:heme binding"/>
    <property type="evidence" value="ECO:0007669"/>
    <property type="project" value="TreeGrafter"/>
</dbReference>
<keyword evidence="8 11" id="KW-1133">Transmembrane helix</keyword>
<dbReference type="PANTHER" id="PTHR30365">
    <property type="entry name" value="CYTOCHROME D UBIQUINOL OXIDASE"/>
    <property type="match status" value="1"/>
</dbReference>
<evidence type="ECO:0000256" key="4">
    <source>
        <dbReference type="ARBA" id="ARBA00022617"/>
    </source>
</evidence>
<feature type="transmembrane region" description="Helical" evidence="11">
    <location>
        <begin position="6"/>
        <end position="32"/>
    </location>
</feature>
<feature type="transmembrane region" description="Helical" evidence="11">
    <location>
        <begin position="398"/>
        <end position="419"/>
    </location>
</feature>
<evidence type="ECO:0000256" key="6">
    <source>
        <dbReference type="ARBA" id="ARBA00022723"/>
    </source>
</evidence>
<feature type="transmembrane region" description="Helical" evidence="11">
    <location>
        <begin position="440"/>
        <end position="461"/>
    </location>
</feature>
<gene>
    <name evidence="12" type="ORF">ENP88_07650</name>
</gene>
<organism evidence="12">
    <name type="scientific">Archaeoglobus fulgidus</name>
    <dbReference type="NCBI Taxonomy" id="2234"/>
    <lineage>
        <taxon>Archaea</taxon>
        <taxon>Methanobacteriati</taxon>
        <taxon>Methanobacteriota</taxon>
        <taxon>Archaeoglobi</taxon>
        <taxon>Archaeoglobales</taxon>
        <taxon>Archaeoglobaceae</taxon>
        <taxon>Archaeoglobus</taxon>
    </lineage>
</organism>
<keyword evidence="4" id="KW-0349">Heme</keyword>
<dbReference type="EMBL" id="DSLA01000118">
    <property type="protein sequence ID" value="HEH35991.1"/>
    <property type="molecule type" value="Genomic_DNA"/>
</dbReference>
<evidence type="ECO:0000256" key="5">
    <source>
        <dbReference type="ARBA" id="ARBA00022692"/>
    </source>
</evidence>
<comment type="subcellular location">
    <subcellularLocation>
        <location evidence="1">Cell membrane</location>
        <topology evidence="1">Multi-pass membrane protein</topology>
    </subcellularLocation>
</comment>
<reference evidence="12" key="1">
    <citation type="journal article" date="2020" name="mSystems">
        <title>Genome- and Community-Level Interaction Insights into Carbon Utilization and Element Cycling Functions of Hydrothermarchaeota in Hydrothermal Sediment.</title>
        <authorList>
            <person name="Zhou Z."/>
            <person name="Liu Y."/>
            <person name="Xu W."/>
            <person name="Pan J."/>
            <person name="Luo Z.H."/>
            <person name="Li M."/>
        </authorList>
    </citation>
    <scope>NUCLEOTIDE SEQUENCE [LARGE SCALE GENOMIC DNA]</scope>
    <source>
        <strain evidence="12">SpSt-26</strain>
    </source>
</reference>
<comment type="caution">
    <text evidence="12">The sequence shown here is derived from an EMBL/GenBank/DDBJ whole genome shotgun (WGS) entry which is preliminary data.</text>
</comment>
<dbReference type="GO" id="GO:0016682">
    <property type="term" value="F:oxidoreductase activity, acting on diphenols and related substances as donors, oxygen as acceptor"/>
    <property type="evidence" value="ECO:0007669"/>
    <property type="project" value="TreeGrafter"/>
</dbReference>
<dbReference type="GO" id="GO:0070069">
    <property type="term" value="C:cytochrome complex"/>
    <property type="evidence" value="ECO:0007669"/>
    <property type="project" value="InterPro"/>
</dbReference>
<dbReference type="Pfam" id="PF01654">
    <property type="entry name" value="Cyt_bd_oxida_I"/>
    <property type="match status" value="2"/>
</dbReference>
<evidence type="ECO:0000313" key="12">
    <source>
        <dbReference type="EMBL" id="HEH35991.1"/>
    </source>
</evidence>
<keyword evidence="6" id="KW-0479">Metal-binding</keyword>
<accession>A0A7J2TLL8</accession>
<feature type="transmembrane region" description="Helical" evidence="11">
    <location>
        <begin position="84"/>
        <end position="114"/>
    </location>
</feature>
<sequence>MISADFLLALSAFGVYCHALFVSITLGFPIAIMALLQKYRKTGEENYFRAAKLMTWVLALNFALGAITGTLVEFGLVQAWPGTILAIASFAFAPLALELLAFANEIAFLVLFIVTLGRIRTSYSMAILAIYWIFAALSGILITAVNSWLVAPWGTGAISKALYPFMPEFGENAVDVQKIVAVKIIALASGLPLQAIIQNPEVAEKIGIILFDPYAALFSPYVLASVLHNITAAVLVGLSIAIMAYAFRWHQKREEGYLKILRVISPIFLALFLIQPTIFGHLMGEAVVEYNPTKFAMMEGAHETFYNPVISLIAYGDPSRPIVGFDEFKKRCEEHGNKKLGDLAYAVGLSEETLFSTASSLGITLDRIKTREILNLELKELCLADLERAESKTSIVHYVYYTKIAFGVIGFISAIGLFARLSNLPVLSRIVQRILGERATILLSLGILLGSVIPSAAGWYVREVGRKPWTVYGLLYPEELVTVVEYARSAEFALFMGIVIALIVLFGIFGMHIIATREKKSDELIRGGGNG</sequence>
<evidence type="ECO:0000256" key="7">
    <source>
        <dbReference type="ARBA" id="ARBA00022982"/>
    </source>
</evidence>
<protein>
    <submittedName>
        <fullName evidence="12">Cytochrome ubiquinol oxidase subunit I</fullName>
    </submittedName>
</protein>
<evidence type="ECO:0000256" key="9">
    <source>
        <dbReference type="ARBA" id="ARBA00023004"/>
    </source>
</evidence>
<keyword evidence="9" id="KW-0408">Iron</keyword>
<feature type="transmembrane region" description="Helical" evidence="11">
    <location>
        <begin position="226"/>
        <end position="248"/>
    </location>
</feature>
<keyword evidence="7" id="KW-0249">Electron transport</keyword>
<dbReference type="GO" id="GO:0005886">
    <property type="term" value="C:plasma membrane"/>
    <property type="evidence" value="ECO:0007669"/>
    <property type="project" value="UniProtKB-SubCell"/>
</dbReference>
<keyword evidence="5 11" id="KW-0812">Transmembrane</keyword>
<keyword evidence="3" id="KW-1003">Cell membrane</keyword>
<dbReference type="InterPro" id="IPR002585">
    <property type="entry name" value="Cyt-d_ubiquinol_oxidase_su_1"/>
</dbReference>
<evidence type="ECO:0000256" key="11">
    <source>
        <dbReference type="SAM" id="Phobius"/>
    </source>
</evidence>
<name>A0A7J2TLL8_ARCFL</name>
<feature type="transmembrane region" description="Helical" evidence="11">
    <location>
        <begin position="126"/>
        <end position="149"/>
    </location>
</feature>
<evidence type="ECO:0000256" key="2">
    <source>
        <dbReference type="ARBA" id="ARBA00022448"/>
    </source>
</evidence>
<dbReference type="GO" id="GO:0009055">
    <property type="term" value="F:electron transfer activity"/>
    <property type="evidence" value="ECO:0007669"/>
    <property type="project" value="InterPro"/>
</dbReference>
<keyword evidence="10 11" id="KW-0472">Membrane</keyword>